<gene>
    <name evidence="1" type="ORF">GCM10023336_77130</name>
</gene>
<proteinExistence type="predicted"/>
<comment type="caution">
    <text evidence="1">The sequence shown here is derived from an EMBL/GenBank/DDBJ whole genome shotgun (WGS) entry which is preliminary data.</text>
</comment>
<dbReference type="Proteomes" id="UP001500124">
    <property type="component" value="Unassembled WGS sequence"/>
</dbReference>
<accession>A0ABP9LNR5</accession>
<dbReference type="EMBL" id="BAABKC010000148">
    <property type="protein sequence ID" value="GAA5082401.1"/>
    <property type="molecule type" value="Genomic_DNA"/>
</dbReference>
<organism evidence="1 2">
    <name type="scientific">Streptomyces similanensis</name>
    <dbReference type="NCBI Taxonomy" id="1274988"/>
    <lineage>
        <taxon>Bacteria</taxon>
        <taxon>Bacillati</taxon>
        <taxon>Actinomycetota</taxon>
        <taxon>Actinomycetes</taxon>
        <taxon>Kitasatosporales</taxon>
        <taxon>Streptomycetaceae</taxon>
        <taxon>Streptomyces</taxon>
    </lineage>
</organism>
<evidence type="ECO:0000313" key="2">
    <source>
        <dbReference type="Proteomes" id="UP001500124"/>
    </source>
</evidence>
<reference evidence="2" key="1">
    <citation type="journal article" date="2019" name="Int. J. Syst. Evol. Microbiol.">
        <title>The Global Catalogue of Microorganisms (GCM) 10K type strain sequencing project: providing services to taxonomists for standard genome sequencing and annotation.</title>
        <authorList>
            <consortium name="The Broad Institute Genomics Platform"/>
            <consortium name="The Broad Institute Genome Sequencing Center for Infectious Disease"/>
            <person name="Wu L."/>
            <person name="Ma J."/>
        </authorList>
    </citation>
    <scope>NUCLEOTIDE SEQUENCE [LARGE SCALE GENOMIC DNA]</scope>
    <source>
        <strain evidence="2">JCM 18410</strain>
    </source>
</reference>
<keyword evidence="2" id="KW-1185">Reference proteome</keyword>
<sequence>MNENELPPDDRAVEVYLDLLRVRMPEEEYELLLTVVDPVLQAIHEQGEQGVPTTDFPLDGPQAQGLPQEIRDEAALVIATAVTGRLDNELVVLDIEETGPVRVVTDAATASDPARLTEIADYIRDRHRDTEELRGIAEVSDLPTDF</sequence>
<dbReference type="RefSeq" id="WP_164585603.1">
    <property type="nucleotide sequence ID" value="NZ_BAABKC010000148.1"/>
</dbReference>
<name>A0ABP9LNR5_9ACTN</name>
<evidence type="ECO:0000313" key="1">
    <source>
        <dbReference type="EMBL" id="GAA5082401.1"/>
    </source>
</evidence>
<protein>
    <submittedName>
        <fullName evidence="1">Uncharacterized protein</fullName>
    </submittedName>
</protein>